<feature type="transmembrane region" description="Helical" evidence="1">
    <location>
        <begin position="236"/>
        <end position="257"/>
    </location>
</feature>
<dbReference type="InterPro" id="IPR001623">
    <property type="entry name" value="DnaJ_domain"/>
</dbReference>
<dbReference type="Proteomes" id="UP000800235">
    <property type="component" value="Unassembled WGS sequence"/>
</dbReference>
<comment type="caution">
    <text evidence="3">The sequence shown here is derived from an EMBL/GenBank/DDBJ whole genome shotgun (WGS) entry which is preliminary data.</text>
</comment>
<dbReference type="OrthoDB" id="436519at2759"/>
<keyword evidence="1" id="KW-1133">Transmembrane helix</keyword>
<dbReference type="AlphaFoldDB" id="A0A9P4U2T4"/>
<sequence>MAYNAIVAYMLWSFLPNFITNFLHTKIYYGFTIRAGEPHPQPGSPQFAKHRRNIYAFVIGCYLLFTIWEADWNLQKEGHFYEVLNVPLDVGEKGLKTQARRLKALVHPDKADAAFRTQTEQMFINFKNAEDTLVDPVKRFAYERFGPDILSWKGCTTEGDYILRGFQSRIPSYIGYVLFLTIAQFLGRFPQGTFWHYLTLLSLFVFETTAITRPHFPPILSTIINPLFQTLHLHPPYLPFQIITLAQQIAFSIFIALSQLAPAFKTPATTTAAAIGSAEAMEQQQQEMNKLMGMVALVQGDTQRILQLEVAPFLGEGASERRLRDGLKSWLVVNEVRSEGGVAAAVKRAVERRNEEGGEEVG</sequence>
<organism evidence="3 4">
    <name type="scientific">Tothia fuscella</name>
    <dbReference type="NCBI Taxonomy" id="1048955"/>
    <lineage>
        <taxon>Eukaryota</taxon>
        <taxon>Fungi</taxon>
        <taxon>Dikarya</taxon>
        <taxon>Ascomycota</taxon>
        <taxon>Pezizomycotina</taxon>
        <taxon>Dothideomycetes</taxon>
        <taxon>Pleosporomycetidae</taxon>
        <taxon>Venturiales</taxon>
        <taxon>Cylindrosympodiaceae</taxon>
        <taxon>Tothia</taxon>
    </lineage>
</organism>
<dbReference type="SUPFAM" id="SSF46565">
    <property type="entry name" value="Chaperone J-domain"/>
    <property type="match status" value="1"/>
</dbReference>
<feature type="transmembrane region" description="Helical" evidence="1">
    <location>
        <begin position="6"/>
        <end position="24"/>
    </location>
</feature>
<accession>A0A9P4U2T4</accession>
<keyword evidence="1" id="KW-0812">Transmembrane</keyword>
<dbReference type="CDD" id="cd06257">
    <property type="entry name" value="DnaJ"/>
    <property type="match status" value="1"/>
</dbReference>
<reference evidence="3" key="1">
    <citation type="journal article" date="2020" name="Stud. Mycol.">
        <title>101 Dothideomycetes genomes: a test case for predicting lifestyles and emergence of pathogens.</title>
        <authorList>
            <person name="Haridas S."/>
            <person name="Albert R."/>
            <person name="Binder M."/>
            <person name="Bloem J."/>
            <person name="Labutti K."/>
            <person name="Salamov A."/>
            <person name="Andreopoulos B."/>
            <person name="Baker S."/>
            <person name="Barry K."/>
            <person name="Bills G."/>
            <person name="Bluhm B."/>
            <person name="Cannon C."/>
            <person name="Castanera R."/>
            <person name="Culley D."/>
            <person name="Daum C."/>
            <person name="Ezra D."/>
            <person name="Gonzalez J."/>
            <person name="Henrissat B."/>
            <person name="Kuo A."/>
            <person name="Liang C."/>
            <person name="Lipzen A."/>
            <person name="Lutzoni F."/>
            <person name="Magnuson J."/>
            <person name="Mondo S."/>
            <person name="Nolan M."/>
            <person name="Ohm R."/>
            <person name="Pangilinan J."/>
            <person name="Park H.-J."/>
            <person name="Ramirez L."/>
            <person name="Alfaro M."/>
            <person name="Sun H."/>
            <person name="Tritt A."/>
            <person name="Yoshinaga Y."/>
            <person name="Zwiers L.-H."/>
            <person name="Turgeon B."/>
            <person name="Goodwin S."/>
            <person name="Spatafora J."/>
            <person name="Crous P."/>
            <person name="Grigoriev I."/>
        </authorList>
    </citation>
    <scope>NUCLEOTIDE SEQUENCE</scope>
    <source>
        <strain evidence="3">CBS 130266</strain>
    </source>
</reference>
<dbReference type="Pfam" id="PF00226">
    <property type="entry name" value="DnaJ"/>
    <property type="match status" value="1"/>
</dbReference>
<dbReference type="Gene3D" id="1.10.287.110">
    <property type="entry name" value="DnaJ domain"/>
    <property type="match status" value="1"/>
</dbReference>
<dbReference type="PROSITE" id="PS50076">
    <property type="entry name" value="DNAJ_2"/>
    <property type="match status" value="1"/>
</dbReference>
<gene>
    <name evidence="3" type="ORF">EJ08DRAFT_685628</name>
</gene>
<keyword evidence="1" id="KW-0472">Membrane</keyword>
<evidence type="ECO:0000256" key="1">
    <source>
        <dbReference type="SAM" id="Phobius"/>
    </source>
</evidence>
<dbReference type="InterPro" id="IPR036869">
    <property type="entry name" value="J_dom_sf"/>
</dbReference>
<feature type="domain" description="J" evidence="2">
    <location>
        <begin position="79"/>
        <end position="146"/>
    </location>
</feature>
<proteinExistence type="predicted"/>
<feature type="transmembrane region" description="Helical" evidence="1">
    <location>
        <begin position="54"/>
        <end position="70"/>
    </location>
</feature>
<evidence type="ECO:0000259" key="2">
    <source>
        <dbReference type="PROSITE" id="PS50076"/>
    </source>
</evidence>
<feature type="transmembrane region" description="Helical" evidence="1">
    <location>
        <begin position="170"/>
        <end position="187"/>
    </location>
</feature>
<evidence type="ECO:0000313" key="4">
    <source>
        <dbReference type="Proteomes" id="UP000800235"/>
    </source>
</evidence>
<name>A0A9P4U2T4_9PEZI</name>
<feature type="transmembrane region" description="Helical" evidence="1">
    <location>
        <begin position="194"/>
        <end position="216"/>
    </location>
</feature>
<protein>
    <recommendedName>
        <fullName evidence="2">J domain-containing protein</fullName>
    </recommendedName>
</protein>
<keyword evidence="4" id="KW-1185">Reference proteome</keyword>
<dbReference type="EMBL" id="MU007014">
    <property type="protein sequence ID" value="KAF2435230.1"/>
    <property type="molecule type" value="Genomic_DNA"/>
</dbReference>
<evidence type="ECO:0000313" key="3">
    <source>
        <dbReference type="EMBL" id="KAF2435230.1"/>
    </source>
</evidence>